<evidence type="ECO:0000313" key="2">
    <source>
        <dbReference type="EMBL" id="KAK5995871.1"/>
    </source>
</evidence>
<comment type="caution">
    <text evidence="2">The sequence shown here is derived from an EMBL/GenBank/DDBJ whole genome shotgun (WGS) entry which is preliminary data.</text>
</comment>
<dbReference type="InterPro" id="IPR000415">
    <property type="entry name" value="Nitroreductase-like"/>
</dbReference>
<accession>A0ABR0SVU5</accession>
<dbReference type="InterPro" id="IPR033877">
    <property type="entry name" value="Frm2/Hbn1"/>
</dbReference>
<feature type="domain" description="Nitroreductase" evidence="1">
    <location>
        <begin position="17"/>
        <end position="182"/>
    </location>
</feature>
<dbReference type="SUPFAM" id="SSF55469">
    <property type="entry name" value="FMN-dependent nitroreductase-like"/>
    <property type="match status" value="1"/>
</dbReference>
<dbReference type="Pfam" id="PF00881">
    <property type="entry name" value="Nitroreductase"/>
    <property type="match status" value="1"/>
</dbReference>
<evidence type="ECO:0000313" key="3">
    <source>
        <dbReference type="Proteomes" id="UP001338125"/>
    </source>
</evidence>
<dbReference type="PANTHER" id="PTHR43035:SF1">
    <property type="entry name" value="FATTY ACID REPRESSION MUTANT PROTEIN 2-RELATED"/>
    <property type="match status" value="1"/>
</dbReference>
<reference evidence="2 3" key="1">
    <citation type="submission" date="2024-01" db="EMBL/GenBank/DDBJ databases">
        <title>Complete genome of Cladobotryum mycophilum ATHUM6906.</title>
        <authorList>
            <person name="Christinaki A.C."/>
            <person name="Myridakis A.I."/>
            <person name="Kouvelis V.N."/>
        </authorList>
    </citation>
    <scope>NUCLEOTIDE SEQUENCE [LARGE SCALE GENOMIC DNA]</scope>
    <source>
        <strain evidence="2 3">ATHUM6906</strain>
    </source>
</reference>
<evidence type="ECO:0000259" key="1">
    <source>
        <dbReference type="Pfam" id="PF00881"/>
    </source>
</evidence>
<dbReference type="CDD" id="cd02140">
    <property type="entry name" value="Frm2-like"/>
    <property type="match status" value="1"/>
</dbReference>
<dbReference type="PANTHER" id="PTHR43035">
    <property type="entry name" value="FATTY ACID REPRESSION MUTANT PROTEIN 2-RELATED"/>
    <property type="match status" value="1"/>
</dbReference>
<keyword evidence="3" id="KW-1185">Reference proteome</keyword>
<organism evidence="2 3">
    <name type="scientific">Cladobotryum mycophilum</name>
    <dbReference type="NCBI Taxonomy" id="491253"/>
    <lineage>
        <taxon>Eukaryota</taxon>
        <taxon>Fungi</taxon>
        <taxon>Dikarya</taxon>
        <taxon>Ascomycota</taxon>
        <taxon>Pezizomycotina</taxon>
        <taxon>Sordariomycetes</taxon>
        <taxon>Hypocreomycetidae</taxon>
        <taxon>Hypocreales</taxon>
        <taxon>Hypocreaceae</taxon>
        <taxon>Cladobotryum</taxon>
    </lineage>
</organism>
<protein>
    <submittedName>
        <fullName evidence="2">Nitroreductase HBN1</fullName>
    </submittedName>
</protein>
<name>A0ABR0SVU5_9HYPO</name>
<dbReference type="Gene3D" id="3.40.109.10">
    <property type="entry name" value="NADH Oxidase"/>
    <property type="match status" value="1"/>
</dbReference>
<proteinExistence type="predicted"/>
<gene>
    <name evidence="2" type="ORF">PT974_04289</name>
</gene>
<sequence>MAAKLAAETFFDLAKIRRSVYTLNKDIPITTSRVHEIVNQATLHTPSSFNSQSGRAVILFGAEHDKLWDITSDTLKAIVPPENWKPTGDKLSLFKGAAGSVLFFVDTDVVKGMQDKFPIYANQFPHWAVQSLGMQQYVTWTALEAEGLGANLQHYNPLIDEKVAQAWNVPAGWKLDAQLVFGGKTAEAGPKEFQPVEERVKAYGA</sequence>
<dbReference type="Proteomes" id="UP001338125">
    <property type="component" value="Unassembled WGS sequence"/>
</dbReference>
<dbReference type="InterPro" id="IPR029479">
    <property type="entry name" value="Nitroreductase"/>
</dbReference>
<dbReference type="EMBL" id="JAVFKD010000004">
    <property type="protein sequence ID" value="KAK5995871.1"/>
    <property type="molecule type" value="Genomic_DNA"/>
</dbReference>